<accession>A0ABY6EG72</accession>
<evidence type="ECO:0000313" key="3">
    <source>
        <dbReference type="EMBL" id="UXY24908.1"/>
    </source>
</evidence>
<geneLocation type="plasmid" evidence="3 4">
    <name>punmamed2</name>
</geneLocation>
<comment type="catalytic activity">
    <reaction evidence="2">
        <text>9-ribosyl-trans-zeatin 5'-phosphate + H2O = trans-zeatin + D-ribose 5-phosphate</text>
        <dbReference type="Rhea" id="RHEA:48564"/>
        <dbReference type="ChEBI" id="CHEBI:15377"/>
        <dbReference type="ChEBI" id="CHEBI:16522"/>
        <dbReference type="ChEBI" id="CHEBI:78346"/>
        <dbReference type="ChEBI" id="CHEBI:87947"/>
        <dbReference type="EC" id="3.2.2.n1"/>
    </reaction>
</comment>
<dbReference type="SUPFAM" id="SSF102405">
    <property type="entry name" value="MCP/YpsA-like"/>
    <property type="match status" value="1"/>
</dbReference>
<keyword evidence="4" id="KW-1185">Reference proteome</keyword>
<gene>
    <name evidence="3" type="ORF">N8I84_41410</name>
</gene>
<keyword evidence="2" id="KW-0378">Hydrolase</keyword>
<dbReference type="NCBIfam" id="TIGR00730">
    <property type="entry name" value="Rossman fold protein, TIGR00730 family"/>
    <property type="match status" value="1"/>
</dbReference>
<evidence type="ECO:0000256" key="2">
    <source>
        <dbReference type="RuleBase" id="RU363015"/>
    </source>
</evidence>
<dbReference type="Pfam" id="PF03641">
    <property type="entry name" value="Lysine_decarbox"/>
    <property type="match status" value="1"/>
</dbReference>
<organism evidence="3 4">
    <name type="scientific">Streptomyces cynarae</name>
    <dbReference type="NCBI Taxonomy" id="2981134"/>
    <lineage>
        <taxon>Bacteria</taxon>
        <taxon>Bacillati</taxon>
        <taxon>Actinomycetota</taxon>
        <taxon>Actinomycetes</taxon>
        <taxon>Kitasatosporales</taxon>
        <taxon>Streptomycetaceae</taxon>
        <taxon>Streptomyces</taxon>
    </lineage>
</organism>
<comment type="similarity">
    <text evidence="1 2">Belongs to the LOG family.</text>
</comment>
<sequence length="200" mass="20908">MLSMSKNWSDQHQARASKPLAICVFCDVESGADAATQRLAGELGAHIAGRGHLLVYGAGGSGLMGAVARGVSRAGGSIMGVLPAFLNEREHTAGAPAQTLMLTKDLTDRKLRMMSSADAFIGLPGGYGTLDGIVEVAARAQHGLHDKPLVLLDSGGLWEQFRDLISGIRQRGFAVGDTSLFALAYTAQEAVEMVEDKAAA</sequence>
<evidence type="ECO:0000256" key="1">
    <source>
        <dbReference type="ARBA" id="ARBA00006763"/>
    </source>
</evidence>
<dbReference type="EMBL" id="CP106794">
    <property type="protein sequence ID" value="UXY24908.1"/>
    <property type="molecule type" value="Genomic_DNA"/>
</dbReference>
<name>A0ABY6EG72_9ACTN</name>
<protein>
    <recommendedName>
        <fullName evidence="2">Cytokinin riboside 5'-monophosphate phosphoribohydrolase</fullName>
        <ecNumber evidence="2">3.2.2.n1</ecNumber>
    </recommendedName>
</protein>
<dbReference type="PANTHER" id="PTHR31223">
    <property type="entry name" value="LOG FAMILY PROTEIN YJL055W"/>
    <property type="match status" value="1"/>
</dbReference>
<proteinExistence type="inferred from homology"/>
<keyword evidence="3" id="KW-0614">Plasmid</keyword>
<dbReference type="InterPro" id="IPR005269">
    <property type="entry name" value="LOG"/>
</dbReference>
<comment type="catalytic activity">
    <reaction evidence="2">
        <text>N(6)-(dimethylallyl)adenosine 5'-phosphate + H2O = N(6)-dimethylallyladenine + D-ribose 5-phosphate</text>
        <dbReference type="Rhea" id="RHEA:48560"/>
        <dbReference type="ChEBI" id="CHEBI:15377"/>
        <dbReference type="ChEBI" id="CHEBI:17660"/>
        <dbReference type="ChEBI" id="CHEBI:57526"/>
        <dbReference type="ChEBI" id="CHEBI:78346"/>
        <dbReference type="EC" id="3.2.2.n1"/>
    </reaction>
</comment>
<dbReference type="RefSeq" id="WP_263235143.1">
    <property type="nucleotide sequence ID" value="NZ_CP106794.1"/>
</dbReference>
<dbReference type="PANTHER" id="PTHR31223:SF70">
    <property type="entry name" value="LOG FAMILY PROTEIN YJL055W"/>
    <property type="match status" value="1"/>
</dbReference>
<reference evidence="3" key="1">
    <citation type="submission" date="2022-10" db="EMBL/GenBank/DDBJ databases">
        <authorList>
            <person name="Mo P."/>
        </authorList>
    </citation>
    <scope>NUCLEOTIDE SEQUENCE</scope>
    <source>
        <strain evidence="3">HUAS 13-4</strain>
        <plasmid evidence="3">punmamed2</plasmid>
    </source>
</reference>
<dbReference type="EC" id="3.2.2.n1" evidence="2"/>
<dbReference type="Gene3D" id="3.40.50.450">
    <property type="match status" value="1"/>
</dbReference>
<dbReference type="Proteomes" id="UP001061298">
    <property type="component" value="Plasmid punmamed2"/>
</dbReference>
<evidence type="ECO:0000313" key="4">
    <source>
        <dbReference type="Proteomes" id="UP001061298"/>
    </source>
</evidence>
<keyword evidence="2" id="KW-0203">Cytokinin biosynthesis</keyword>
<dbReference type="InterPro" id="IPR031100">
    <property type="entry name" value="LOG_fam"/>
</dbReference>